<keyword evidence="3" id="KW-0012">Acyltransferase</keyword>
<organism evidence="4 5">
    <name type="scientific">Iris pallida</name>
    <name type="common">Sweet iris</name>
    <dbReference type="NCBI Taxonomy" id="29817"/>
    <lineage>
        <taxon>Eukaryota</taxon>
        <taxon>Viridiplantae</taxon>
        <taxon>Streptophyta</taxon>
        <taxon>Embryophyta</taxon>
        <taxon>Tracheophyta</taxon>
        <taxon>Spermatophyta</taxon>
        <taxon>Magnoliopsida</taxon>
        <taxon>Liliopsida</taxon>
        <taxon>Asparagales</taxon>
        <taxon>Iridaceae</taxon>
        <taxon>Iridoideae</taxon>
        <taxon>Irideae</taxon>
        <taxon>Iris</taxon>
    </lineage>
</organism>
<dbReference type="PANTHER" id="PTHR31147">
    <property type="entry name" value="ACYL TRANSFERASE 4"/>
    <property type="match status" value="1"/>
</dbReference>
<name>A0AAX6H8J7_IRIPA</name>
<comment type="similarity">
    <text evidence="1">Belongs to the plant acyltransferase family.</text>
</comment>
<reference evidence="4" key="2">
    <citation type="submission" date="2023-04" db="EMBL/GenBank/DDBJ databases">
        <authorList>
            <person name="Bruccoleri R.E."/>
            <person name="Oakeley E.J."/>
            <person name="Faust A.-M."/>
            <person name="Dessus-Babus S."/>
            <person name="Altorfer M."/>
            <person name="Burckhardt D."/>
            <person name="Oertli M."/>
            <person name="Naumann U."/>
            <person name="Petersen F."/>
            <person name="Wong J."/>
        </authorList>
    </citation>
    <scope>NUCLEOTIDE SEQUENCE</scope>
    <source>
        <strain evidence="4">GSM-AAB239-AS_SAM_17_03QT</strain>
        <tissue evidence="4">Leaf</tissue>
    </source>
</reference>
<dbReference type="Gene3D" id="3.30.559.10">
    <property type="entry name" value="Chloramphenicol acetyltransferase-like domain"/>
    <property type="match status" value="2"/>
</dbReference>
<dbReference type="AlphaFoldDB" id="A0AAX6H8J7"/>
<evidence type="ECO:0000313" key="4">
    <source>
        <dbReference type="EMBL" id="KAJ6836901.1"/>
    </source>
</evidence>
<evidence type="ECO:0000256" key="1">
    <source>
        <dbReference type="ARBA" id="ARBA00009861"/>
    </source>
</evidence>
<proteinExistence type="inferred from homology"/>
<evidence type="ECO:0000313" key="5">
    <source>
        <dbReference type="Proteomes" id="UP001140949"/>
    </source>
</evidence>
<dbReference type="InterPro" id="IPR023213">
    <property type="entry name" value="CAT-like_dom_sf"/>
</dbReference>
<dbReference type="InterPro" id="IPR050898">
    <property type="entry name" value="Plant_acyltransferase"/>
</dbReference>
<dbReference type="Pfam" id="PF02458">
    <property type="entry name" value="Transferase"/>
    <property type="match status" value="1"/>
</dbReference>
<gene>
    <name evidence="4" type="ORF">M6B38_325495</name>
</gene>
<dbReference type="PANTHER" id="PTHR31147:SF1">
    <property type="entry name" value="ACYL TRANSFERASE 4"/>
    <property type="match status" value="1"/>
</dbReference>
<keyword evidence="2" id="KW-0808">Transferase</keyword>
<evidence type="ECO:0000256" key="3">
    <source>
        <dbReference type="ARBA" id="ARBA00023315"/>
    </source>
</evidence>
<evidence type="ECO:0000256" key="2">
    <source>
        <dbReference type="ARBA" id="ARBA00022679"/>
    </source>
</evidence>
<comment type="caution">
    <text evidence="4">The sequence shown here is derived from an EMBL/GenBank/DDBJ whole genome shotgun (WGS) entry which is preliminary data.</text>
</comment>
<sequence length="428" mass="46896">MSFAVSKKPPVLVAPAAATPSGYLPLSYFDRLPAQNFFIETIFVYRHGVEPARAVREAVARVLVPYYPLAGRLTTDTDDGKMHVACTGDGLWFVEASAGFGLEEVDFLERQPLKMPKDELLPSLPSEIVDNGVPFMIQVTEFKCGGFTIGFKSSHVMFDGIGAAQFKTAIGEMARGLAEPTTRPVWCRDAIPSPPEDLQNETQLTHSAEFTAHQFEHYTTDVPLDAVNRLQEELQRETGQRCSVFDVVTAKLWQCRTRAIGPAPGSDVTLSFPANIRGELREELPSEGGYYGNCTMPFVVKAPGAKVASAPLSEIVTLIMEAKRSLPAKVRRFLKGEKEHGSADDLSTTTMLTYGTTNLTDMRRVGLSDADYGWGAPAHVVPLVYGPINLCLILNSPLGKKHIRLLTHCVAKEHLQAFVDELKSLQAS</sequence>
<dbReference type="EMBL" id="JANAVB010011798">
    <property type="protein sequence ID" value="KAJ6836901.1"/>
    <property type="molecule type" value="Genomic_DNA"/>
</dbReference>
<accession>A0AAX6H8J7</accession>
<reference evidence="4" key="1">
    <citation type="journal article" date="2023" name="GigaByte">
        <title>Genome assembly of the bearded iris, Iris pallida Lam.</title>
        <authorList>
            <person name="Bruccoleri R.E."/>
            <person name="Oakeley E.J."/>
            <person name="Faust A.M.E."/>
            <person name="Altorfer M."/>
            <person name="Dessus-Babus S."/>
            <person name="Burckhardt D."/>
            <person name="Oertli M."/>
            <person name="Naumann U."/>
            <person name="Petersen F."/>
            <person name="Wong J."/>
        </authorList>
    </citation>
    <scope>NUCLEOTIDE SEQUENCE</scope>
    <source>
        <strain evidence="4">GSM-AAB239-AS_SAM_17_03QT</strain>
    </source>
</reference>
<keyword evidence="5" id="KW-1185">Reference proteome</keyword>
<dbReference type="GO" id="GO:0016746">
    <property type="term" value="F:acyltransferase activity"/>
    <property type="evidence" value="ECO:0007669"/>
    <property type="project" value="UniProtKB-KW"/>
</dbReference>
<dbReference type="Proteomes" id="UP001140949">
    <property type="component" value="Unassembled WGS sequence"/>
</dbReference>
<protein>
    <submittedName>
        <fullName evidence="4">3'-N-debenzoyl-2'-deoxytaxol N-benzoyltransferase</fullName>
    </submittedName>
</protein>